<dbReference type="Proteomes" id="UP000035366">
    <property type="component" value="Chromosome"/>
</dbReference>
<reference evidence="2 3" key="1">
    <citation type="journal article" date="2015" name="ISME J.">
        <title>Draft Genome Sequence of Streptomyces incarnatus NRRL8089, which Produces the Nucleoside Antibiotic Sinefungin.</title>
        <authorList>
            <person name="Oshima K."/>
            <person name="Hattori M."/>
            <person name="Shimizu H."/>
            <person name="Fukuda K."/>
            <person name="Nemoto M."/>
            <person name="Inagaki K."/>
            <person name="Tamura T."/>
        </authorList>
    </citation>
    <scope>NUCLEOTIDE SEQUENCE [LARGE SCALE GENOMIC DNA]</scope>
    <source>
        <strain evidence="2 3">NRRL 8089</strain>
    </source>
</reference>
<feature type="compositionally biased region" description="Basic and acidic residues" evidence="1">
    <location>
        <begin position="50"/>
        <end position="60"/>
    </location>
</feature>
<evidence type="ECO:0000256" key="1">
    <source>
        <dbReference type="SAM" id="MobiDB-lite"/>
    </source>
</evidence>
<feature type="region of interest" description="Disordered" evidence="1">
    <location>
        <begin position="38"/>
        <end position="60"/>
    </location>
</feature>
<evidence type="ECO:0000313" key="2">
    <source>
        <dbReference type="EMBL" id="AKJ09666.1"/>
    </source>
</evidence>
<protein>
    <submittedName>
        <fullName evidence="2">Uncharacterized protein</fullName>
    </submittedName>
</protein>
<evidence type="ECO:0000313" key="3">
    <source>
        <dbReference type="Proteomes" id="UP000035366"/>
    </source>
</evidence>
<gene>
    <name evidence="2" type="ORF">ABB07_06420</name>
</gene>
<proteinExistence type="predicted"/>
<accession>A0ABM5TFJ5</accession>
<organism evidence="2 3">
    <name type="scientific">Streptomyces incarnatus</name>
    <dbReference type="NCBI Taxonomy" id="665007"/>
    <lineage>
        <taxon>Bacteria</taxon>
        <taxon>Bacillati</taxon>
        <taxon>Actinomycetota</taxon>
        <taxon>Actinomycetes</taxon>
        <taxon>Kitasatosporales</taxon>
        <taxon>Streptomycetaceae</taxon>
        <taxon>Streptomyces</taxon>
    </lineage>
</organism>
<sequence>MLGAGLADVGAPGAEGEQPLQLGVLVAVGGVDVDVQPELPGPRVAGGSDDENRLRSAEAGVRRPDRDAAVVLPVELDIAEDLAPERGEPFGVGGVDDQLTDAACHDRQCRWTARKTRGNALVRRSPARPHRRTRVRV</sequence>
<name>A0ABM5TFJ5_9ACTN</name>
<dbReference type="EMBL" id="CP011497">
    <property type="protein sequence ID" value="AKJ09666.1"/>
    <property type="molecule type" value="Genomic_DNA"/>
</dbReference>
<keyword evidence="3" id="KW-1185">Reference proteome</keyword>